<accession>A0A160VBP2</accession>
<dbReference type="Gene3D" id="3.10.180.10">
    <property type="entry name" value="2,3-Dihydroxybiphenyl 1,2-Dioxygenase, domain 1"/>
    <property type="match status" value="1"/>
</dbReference>
<feature type="domain" description="VOC" evidence="1">
    <location>
        <begin position="5"/>
        <end position="112"/>
    </location>
</feature>
<dbReference type="InterPro" id="IPR037523">
    <property type="entry name" value="VOC_core"/>
</dbReference>
<dbReference type="Pfam" id="PF00903">
    <property type="entry name" value="Glyoxalase"/>
    <property type="match status" value="1"/>
</dbReference>
<evidence type="ECO:0000313" key="2">
    <source>
        <dbReference type="EMBL" id="CUV03672.1"/>
    </source>
</evidence>
<gene>
    <name evidence="2" type="ORF">MGWOODY_Clf2130</name>
</gene>
<dbReference type="PROSITE" id="PS51819">
    <property type="entry name" value="VOC"/>
    <property type="match status" value="1"/>
</dbReference>
<protein>
    <recommendedName>
        <fullName evidence="1">VOC domain-containing protein</fullName>
    </recommendedName>
</protein>
<dbReference type="InterPro" id="IPR004360">
    <property type="entry name" value="Glyas_Fos-R_dOase_dom"/>
</dbReference>
<dbReference type="InterPro" id="IPR029068">
    <property type="entry name" value="Glyas_Bleomycin-R_OHBP_Dase"/>
</dbReference>
<dbReference type="SUPFAM" id="SSF54593">
    <property type="entry name" value="Glyoxalase/Bleomycin resistance protein/Dihydroxybiphenyl dioxygenase"/>
    <property type="match status" value="1"/>
</dbReference>
<proteinExistence type="predicted"/>
<dbReference type="AlphaFoldDB" id="A0A160VBP2"/>
<name>A0A160VBP2_9ZZZZ</name>
<reference evidence="2" key="1">
    <citation type="submission" date="2015-10" db="EMBL/GenBank/DDBJ databases">
        <authorList>
            <person name="Gilbert D.G."/>
        </authorList>
    </citation>
    <scope>NUCLEOTIDE SEQUENCE</scope>
</reference>
<sequence length="112" mass="12539">MERPRIRHIALNVKDRDKEAEYYKRVFGMEEKSRGPNGTIYLSDGFVGVALISRSEIPWGINHFGFQVDSINQIEETAETTAVANSAAAVGESMIYDAEGYRVDISVEGWPI</sequence>
<organism evidence="2">
    <name type="scientific">hydrothermal vent metagenome</name>
    <dbReference type="NCBI Taxonomy" id="652676"/>
    <lineage>
        <taxon>unclassified sequences</taxon>
        <taxon>metagenomes</taxon>
        <taxon>ecological metagenomes</taxon>
    </lineage>
</organism>
<dbReference type="EMBL" id="FAXA01000450">
    <property type="protein sequence ID" value="CUV03672.1"/>
    <property type="molecule type" value="Genomic_DNA"/>
</dbReference>
<evidence type="ECO:0000259" key="1">
    <source>
        <dbReference type="PROSITE" id="PS51819"/>
    </source>
</evidence>